<accession>A8LP23</accession>
<dbReference type="AlphaFoldDB" id="A8LP23"/>
<sequence length="310" mass="34223">MPDPVVLLGPGRSFTTVAAGMLGQHPQHYGMPELNLALGDTVGEFLAMTMGGRNGLAHGIVRAMAQLEFGEVTARGVEEMRAFLHANRDMTTRELMAALQDMVAPKAIVEKSPAIAADAHFPFRQEQILPGAKYIHITRHPMSAGRSMIDAKWYTMILRSPVGDSWDRRMDPPVLDPQVHWFEAHERLLNFLDTIPADRQMRLRGEDLLADPDTWLARICAWLGVDTGPAAIEAMKHPETSPFARPGPQNAQWGGDPSYQDNPALRPYTIKPERLSGPLPWREDGVGFADHVIEMAQFFGYEDGGPAQGG</sequence>
<keyword evidence="2" id="KW-1185">Reference proteome</keyword>
<dbReference type="KEGG" id="dsh:Dshi_1965"/>
<dbReference type="Pfam" id="PF13469">
    <property type="entry name" value="Sulfotransfer_3"/>
    <property type="match status" value="1"/>
</dbReference>
<dbReference type="InterPro" id="IPR027417">
    <property type="entry name" value="P-loop_NTPase"/>
</dbReference>
<dbReference type="STRING" id="398580.Dshi_1965"/>
<name>A8LP23_DINSH</name>
<gene>
    <name evidence="1" type="ordered locus">Dshi_1965</name>
</gene>
<reference evidence="2" key="1">
    <citation type="journal article" date="2010" name="ISME J.">
        <title>The complete genome sequence of the algal symbiont Dinoroseobacter shibae: a hitchhiker's guide to life in the sea.</title>
        <authorList>
            <person name="Wagner-Dobler I."/>
            <person name="Ballhausen B."/>
            <person name="Berger M."/>
            <person name="Brinkhoff T."/>
            <person name="Buchholz I."/>
            <person name="Bunk B."/>
            <person name="Cypionka H."/>
            <person name="Daniel R."/>
            <person name="Drepper T."/>
            <person name="Gerdts G."/>
            <person name="Hahnke S."/>
            <person name="Han C."/>
            <person name="Jahn D."/>
            <person name="Kalhoefer D."/>
            <person name="Kiss H."/>
            <person name="Klenk H.P."/>
            <person name="Kyrpides N."/>
            <person name="Liebl W."/>
            <person name="Liesegang H."/>
            <person name="Meincke L."/>
            <person name="Pati A."/>
            <person name="Petersen J."/>
            <person name="Piekarski T."/>
            <person name="Pommerenke C."/>
            <person name="Pradella S."/>
            <person name="Pukall R."/>
            <person name="Rabus R."/>
            <person name="Stackebrandt E."/>
            <person name="Thole S."/>
            <person name="Thompson L."/>
            <person name="Tielen P."/>
            <person name="Tomasch J."/>
            <person name="von Jan M."/>
            <person name="Wanphrut N."/>
            <person name="Wichels A."/>
            <person name="Zech H."/>
            <person name="Simon M."/>
        </authorList>
    </citation>
    <scope>NUCLEOTIDE SEQUENCE [LARGE SCALE GENOMIC DNA]</scope>
    <source>
        <strain evidence="2">DSM 16493 / NCIMB 14021 / DFL 12</strain>
    </source>
</reference>
<evidence type="ECO:0008006" key="3">
    <source>
        <dbReference type="Google" id="ProtNLM"/>
    </source>
</evidence>
<dbReference type="Proteomes" id="UP000006833">
    <property type="component" value="Chromosome"/>
</dbReference>
<dbReference type="RefSeq" id="WP_012178635.1">
    <property type="nucleotide sequence ID" value="NC_009952.1"/>
</dbReference>
<dbReference type="OrthoDB" id="1441538at2"/>
<dbReference type="SUPFAM" id="SSF52540">
    <property type="entry name" value="P-loop containing nucleoside triphosphate hydrolases"/>
    <property type="match status" value="1"/>
</dbReference>
<evidence type="ECO:0000313" key="1">
    <source>
        <dbReference type="EMBL" id="ABV93705.1"/>
    </source>
</evidence>
<proteinExistence type="predicted"/>
<evidence type="ECO:0000313" key="2">
    <source>
        <dbReference type="Proteomes" id="UP000006833"/>
    </source>
</evidence>
<dbReference type="eggNOG" id="COG1502">
    <property type="taxonomic scope" value="Bacteria"/>
</dbReference>
<dbReference type="HOGENOM" id="CLU_924034_0_0_5"/>
<protein>
    <recommendedName>
        <fullName evidence="3">Sulfotransferase</fullName>
    </recommendedName>
</protein>
<dbReference type="EMBL" id="CP000830">
    <property type="protein sequence ID" value="ABV93705.1"/>
    <property type="molecule type" value="Genomic_DNA"/>
</dbReference>
<organism evidence="1 2">
    <name type="scientific">Dinoroseobacter shibae (strain DSM 16493 / NCIMB 14021 / DFL 12)</name>
    <dbReference type="NCBI Taxonomy" id="398580"/>
    <lineage>
        <taxon>Bacteria</taxon>
        <taxon>Pseudomonadati</taxon>
        <taxon>Pseudomonadota</taxon>
        <taxon>Alphaproteobacteria</taxon>
        <taxon>Rhodobacterales</taxon>
        <taxon>Roseobacteraceae</taxon>
        <taxon>Dinoroseobacter</taxon>
    </lineage>
</organism>
<dbReference type="Gene3D" id="3.40.50.300">
    <property type="entry name" value="P-loop containing nucleotide triphosphate hydrolases"/>
    <property type="match status" value="1"/>
</dbReference>